<protein>
    <submittedName>
        <fullName evidence="2">PDZ domain-containing protein</fullName>
    </submittedName>
</protein>
<dbReference type="Proteomes" id="UP000291469">
    <property type="component" value="Chromosome"/>
</dbReference>
<evidence type="ECO:0000259" key="1">
    <source>
        <dbReference type="PROSITE" id="PS50106"/>
    </source>
</evidence>
<dbReference type="AlphaFoldDB" id="A0A411YDZ4"/>
<dbReference type="GO" id="GO:0006508">
    <property type="term" value="P:proteolysis"/>
    <property type="evidence" value="ECO:0007669"/>
    <property type="project" value="InterPro"/>
</dbReference>
<dbReference type="PROSITE" id="PS50106">
    <property type="entry name" value="PDZ"/>
    <property type="match status" value="1"/>
</dbReference>
<dbReference type="KEGG" id="erz:ER308_07800"/>
<dbReference type="SUPFAM" id="SSF54211">
    <property type="entry name" value="Ribosomal protein S5 domain 2-like"/>
    <property type="match status" value="1"/>
</dbReference>
<accession>A0A411YDZ4</accession>
<evidence type="ECO:0000313" key="2">
    <source>
        <dbReference type="EMBL" id="QBI19464.1"/>
    </source>
</evidence>
<dbReference type="RefSeq" id="WP_131154461.1">
    <property type="nucleotide sequence ID" value="NZ_CP036402.1"/>
</dbReference>
<dbReference type="InterPro" id="IPR001478">
    <property type="entry name" value="PDZ"/>
</dbReference>
<reference evidence="2 3" key="1">
    <citation type="submission" date="2019-01" db="EMBL/GenBank/DDBJ databases">
        <title>Egibacter rhizosphaerae EGI 80759T.</title>
        <authorList>
            <person name="Chen D.-D."/>
            <person name="Tian Y."/>
            <person name="Jiao J.-Y."/>
            <person name="Zhang X.-T."/>
            <person name="Zhang Y.-G."/>
            <person name="Zhang Y."/>
            <person name="Xiao M."/>
            <person name="Shu W.-S."/>
            <person name="Li W.-J."/>
        </authorList>
    </citation>
    <scope>NUCLEOTIDE SEQUENCE [LARGE SCALE GENOMIC DNA]</scope>
    <source>
        <strain evidence="2 3">EGI 80759</strain>
    </source>
</reference>
<sequence length="362" mass="38213">MRSRMGWLKRWPAWFLVVGIVLIVAAGFRAPLPYFVETTGSVVTLGGCVDVHAEDTLPVHGDFMLTTVSLRRATPFGVVASAVDPSARLRPDDRVVTPGVDDRDHFAGQRRVFSQTAQRAAALGLQAAGFGVDPDRLIGDGARVTGIVEDSPAEGLLRGGDVIIGVDGQAIGTEAELRAAIDDTEPMVLRIERGGQQHDVEITPSELTIDGQEQPAIGVNLETLNSRVELPVPVDVESGRIGGPSAGLMIGLAVYDQSDPSLNLAGGRRIAGTGTLTSQGVVGRIGGVDLKALAAHERGADVFLVPATQFEEAHELLPDDTSMELYPVASFDEAVNVLLQSGAPNIRPVDVEPLDCPFRPAA</sequence>
<name>A0A411YDZ4_9ACTN</name>
<dbReference type="InterPro" id="IPR020568">
    <property type="entry name" value="Ribosomal_Su5_D2-typ_SF"/>
</dbReference>
<proteinExistence type="predicted"/>
<dbReference type="OrthoDB" id="2356897at2"/>
<dbReference type="SUPFAM" id="SSF50156">
    <property type="entry name" value="PDZ domain-like"/>
    <property type="match status" value="1"/>
</dbReference>
<organism evidence="2 3">
    <name type="scientific">Egibacter rhizosphaerae</name>
    <dbReference type="NCBI Taxonomy" id="1670831"/>
    <lineage>
        <taxon>Bacteria</taxon>
        <taxon>Bacillati</taxon>
        <taxon>Actinomycetota</taxon>
        <taxon>Nitriliruptoria</taxon>
        <taxon>Egibacterales</taxon>
        <taxon>Egibacteraceae</taxon>
        <taxon>Egibacter</taxon>
    </lineage>
</organism>
<dbReference type="Pfam" id="PF05362">
    <property type="entry name" value="Lon_C"/>
    <property type="match status" value="1"/>
</dbReference>
<keyword evidence="3" id="KW-1185">Reference proteome</keyword>
<dbReference type="Gene3D" id="3.30.230.10">
    <property type="match status" value="1"/>
</dbReference>
<dbReference type="InterPro" id="IPR041489">
    <property type="entry name" value="PDZ_6"/>
</dbReference>
<evidence type="ECO:0000313" key="3">
    <source>
        <dbReference type="Proteomes" id="UP000291469"/>
    </source>
</evidence>
<dbReference type="SMART" id="SM00228">
    <property type="entry name" value="PDZ"/>
    <property type="match status" value="1"/>
</dbReference>
<feature type="domain" description="PDZ" evidence="1">
    <location>
        <begin position="111"/>
        <end position="171"/>
    </location>
</feature>
<gene>
    <name evidence="2" type="ORF">ER308_07800</name>
</gene>
<dbReference type="GO" id="GO:0004176">
    <property type="term" value="F:ATP-dependent peptidase activity"/>
    <property type="evidence" value="ECO:0007669"/>
    <property type="project" value="InterPro"/>
</dbReference>
<dbReference type="Gene3D" id="2.30.42.10">
    <property type="match status" value="1"/>
</dbReference>
<dbReference type="EMBL" id="CP036402">
    <property type="protein sequence ID" value="QBI19464.1"/>
    <property type="molecule type" value="Genomic_DNA"/>
</dbReference>
<dbReference type="GO" id="GO:0004252">
    <property type="term" value="F:serine-type endopeptidase activity"/>
    <property type="evidence" value="ECO:0007669"/>
    <property type="project" value="InterPro"/>
</dbReference>
<dbReference type="InterPro" id="IPR014721">
    <property type="entry name" value="Ribsml_uS5_D2-typ_fold_subgr"/>
</dbReference>
<dbReference type="InterPro" id="IPR036034">
    <property type="entry name" value="PDZ_sf"/>
</dbReference>
<dbReference type="InterPro" id="IPR008269">
    <property type="entry name" value="Lon_proteolytic"/>
</dbReference>
<dbReference type="Pfam" id="PF17820">
    <property type="entry name" value="PDZ_6"/>
    <property type="match status" value="1"/>
</dbReference>